<evidence type="ECO:0000256" key="3">
    <source>
        <dbReference type="ARBA" id="ARBA00023778"/>
    </source>
</evidence>
<keyword evidence="2 4" id="KW-0802">TPR repeat</keyword>
<feature type="repeat" description="TPR" evidence="4">
    <location>
        <begin position="135"/>
        <end position="168"/>
    </location>
</feature>
<dbReference type="Gene3D" id="1.25.40.10">
    <property type="entry name" value="Tetratricopeptide repeat domain"/>
    <property type="match status" value="2"/>
</dbReference>
<dbReference type="InterPro" id="IPR011990">
    <property type="entry name" value="TPR-like_helical_dom_sf"/>
</dbReference>
<evidence type="ECO:0000313" key="5">
    <source>
        <dbReference type="Proteomes" id="UP000694843"/>
    </source>
</evidence>
<protein>
    <submittedName>
        <fullName evidence="6">Bardet-Biedl syndrome 4 protein-like</fullName>
    </submittedName>
</protein>
<dbReference type="GO" id="GO:0061512">
    <property type="term" value="P:protein localization to cilium"/>
    <property type="evidence" value="ECO:0007669"/>
    <property type="project" value="TreeGrafter"/>
</dbReference>
<dbReference type="RefSeq" id="XP_018022830.1">
    <property type="nucleotide sequence ID" value="XM_018167341.1"/>
</dbReference>
<gene>
    <name evidence="6" type="primary">LOC108678848</name>
</gene>
<dbReference type="PANTHER" id="PTHR44186">
    <property type="match status" value="1"/>
</dbReference>
<dbReference type="Pfam" id="PF13432">
    <property type="entry name" value="TPR_16"/>
    <property type="match status" value="1"/>
</dbReference>
<evidence type="ECO:0000256" key="1">
    <source>
        <dbReference type="ARBA" id="ARBA00022737"/>
    </source>
</evidence>
<organism evidence="5 6">
    <name type="scientific">Hyalella azteca</name>
    <name type="common">Amphipod</name>
    <dbReference type="NCBI Taxonomy" id="294128"/>
    <lineage>
        <taxon>Eukaryota</taxon>
        <taxon>Metazoa</taxon>
        <taxon>Ecdysozoa</taxon>
        <taxon>Arthropoda</taxon>
        <taxon>Crustacea</taxon>
        <taxon>Multicrustacea</taxon>
        <taxon>Malacostraca</taxon>
        <taxon>Eumalacostraca</taxon>
        <taxon>Peracarida</taxon>
        <taxon>Amphipoda</taxon>
        <taxon>Senticaudata</taxon>
        <taxon>Talitrida</taxon>
        <taxon>Talitroidea</taxon>
        <taxon>Hyalellidae</taxon>
        <taxon>Hyalella</taxon>
    </lineage>
</organism>
<accession>A0A8B7PA24</accession>
<dbReference type="Proteomes" id="UP000694843">
    <property type="component" value="Unplaced"/>
</dbReference>
<keyword evidence="5" id="KW-1185">Reference proteome</keyword>
<reference evidence="6" key="1">
    <citation type="submission" date="2025-08" db="UniProtKB">
        <authorList>
            <consortium name="RefSeq"/>
        </authorList>
    </citation>
    <scope>IDENTIFICATION</scope>
    <source>
        <tissue evidence="6">Whole organism</tissue>
    </source>
</reference>
<evidence type="ECO:0000256" key="4">
    <source>
        <dbReference type="PROSITE-ProRule" id="PRU00339"/>
    </source>
</evidence>
<name>A0A8B7PA24_HYAAZ</name>
<evidence type="ECO:0000313" key="6">
    <source>
        <dbReference type="RefSeq" id="XP_018022830.1"/>
    </source>
</evidence>
<dbReference type="SUPFAM" id="SSF81901">
    <property type="entry name" value="HCP-like"/>
    <property type="match status" value="1"/>
</dbReference>
<dbReference type="OrthoDB" id="309339at2759"/>
<sequence length="181" mass="20278">LTKFKEAILTFRCLHGLAPPYHTECLQRVSDLPSEDACKNLSRFLLGRHSRAIEAYKQAGNNSEKPDWEINYNLGICYQRTGQLEAAKQELQQALQLHRHHEVFKALASVYLQQSDVTAAVSTYRAAIEQFPENSDLHSSLGRLLLQTGRSQQAFEQLGAALTFNPNHSPSLLAIGAMMQV</sequence>
<dbReference type="SMART" id="SM00028">
    <property type="entry name" value="TPR"/>
    <property type="match status" value="3"/>
</dbReference>
<dbReference type="AlphaFoldDB" id="A0A8B7PA24"/>
<feature type="repeat" description="TPR" evidence="4">
    <location>
        <begin position="101"/>
        <end position="134"/>
    </location>
</feature>
<dbReference type="PANTHER" id="PTHR44186:SF1">
    <property type="entry name" value="BARDET-BIEDL SYNDROME 4 PROTEIN"/>
    <property type="match status" value="1"/>
</dbReference>
<dbReference type="KEGG" id="hazt:108678848"/>
<proteinExistence type="inferred from homology"/>
<keyword evidence="1" id="KW-0677">Repeat</keyword>
<dbReference type="GeneID" id="108678848"/>
<dbReference type="Pfam" id="PF07719">
    <property type="entry name" value="TPR_2"/>
    <property type="match status" value="1"/>
</dbReference>
<dbReference type="InterPro" id="IPR013105">
    <property type="entry name" value="TPR_2"/>
</dbReference>
<comment type="similarity">
    <text evidence="3">Belongs to the BBS4 family.</text>
</comment>
<dbReference type="GO" id="GO:0036064">
    <property type="term" value="C:ciliary basal body"/>
    <property type="evidence" value="ECO:0007669"/>
    <property type="project" value="TreeGrafter"/>
</dbReference>
<dbReference type="InterPro" id="IPR019734">
    <property type="entry name" value="TPR_rpt"/>
</dbReference>
<dbReference type="GO" id="GO:0060271">
    <property type="term" value="P:cilium assembly"/>
    <property type="evidence" value="ECO:0007669"/>
    <property type="project" value="TreeGrafter"/>
</dbReference>
<evidence type="ECO:0000256" key="2">
    <source>
        <dbReference type="ARBA" id="ARBA00022803"/>
    </source>
</evidence>
<dbReference type="PROSITE" id="PS50005">
    <property type="entry name" value="TPR"/>
    <property type="match status" value="2"/>
</dbReference>
<feature type="non-terminal residue" evidence="6">
    <location>
        <position position="1"/>
    </location>
</feature>